<accession>A0A078A990</accession>
<protein>
    <submittedName>
        <fullName evidence="2">Uncharacterized protein</fullName>
    </submittedName>
</protein>
<keyword evidence="3" id="KW-1185">Reference proteome</keyword>
<feature type="region of interest" description="Disordered" evidence="1">
    <location>
        <begin position="146"/>
        <end position="168"/>
    </location>
</feature>
<feature type="compositionally biased region" description="Basic and acidic residues" evidence="1">
    <location>
        <begin position="152"/>
        <end position="162"/>
    </location>
</feature>
<evidence type="ECO:0000256" key="1">
    <source>
        <dbReference type="SAM" id="MobiDB-lite"/>
    </source>
</evidence>
<sequence>MYRMGNNPNNIATYKQTLKSIIYSCSKIREILLTYPEFQHYIDQPLEGSESKNLIIENPKFQPFSFTEAGMTGKLDEKRTRYSFDCAFKDLSKNASGKVHSLIIFNEKNEAYFEVLTVFFDSPVEKTIRIQESEFTEGFRELSKFNRPGKGYSEEKPKERPKSNFRQY</sequence>
<evidence type="ECO:0000313" key="2">
    <source>
        <dbReference type="EMBL" id="CDW78794.1"/>
    </source>
</evidence>
<dbReference type="Proteomes" id="UP000039865">
    <property type="component" value="Unassembled WGS sequence"/>
</dbReference>
<evidence type="ECO:0000313" key="3">
    <source>
        <dbReference type="Proteomes" id="UP000039865"/>
    </source>
</evidence>
<dbReference type="EMBL" id="CCKQ01007434">
    <property type="protein sequence ID" value="CDW78794.1"/>
    <property type="molecule type" value="Genomic_DNA"/>
</dbReference>
<dbReference type="AlphaFoldDB" id="A0A078A990"/>
<name>A0A078A990_STYLE</name>
<organism evidence="2 3">
    <name type="scientific">Stylonychia lemnae</name>
    <name type="common">Ciliate</name>
    <dbReference type="NCBI Taxonomy" id="5949"/>
    <lineage>
        <taxon>Eukaryota</taxon>
        <taxon>Sar</taxon>
        <taxon>Alveolata</taxon>
        <taxon>Ciliophora</taxon>
        <taxon>Intramacronucleata</taxon>
        <taxon>Spirotrichea</taxon>
        <taxon>Stichotrichia</taxon>
        <taxon>Sporadotrichida</taxon>
        <taxon>Oxytrichidae</taxon>
        <taxon>Stylonychinae</taxon>
        <taxon>Stylonychia</taxon>
    </lineage>
</organism>
<proteinExistence type="predicted"/>
<reference evidence="2 3" key="1">
    <citation type="submission" date="2014-06" db="EMBL/GenBank/DDBJ databases">
        <authorList>
            <person name="Swart Estienne"/>
        </authorList>
    </citation>
    <scope>NUCLEOTIDE SEQUENCE [LARGE SCALE GENOMIC DNA]</scope>
    <source>
        <strain evidence="2 3">130c</strain>
    </source>
</reference>
<gene>
    <name evidence="2" type="primary">Contig581.g644</name>
    <name evidence="2" type="ORF">STYLEM_7778</name>
</gene>
<dbReference type="InParanoid" id="A0A078A990"/>